<dbReference type="InParanoid" id="Q4DE99"/>
<dbReference type="KEGG" id="tcr:503717.15"/>
<sequence length="98" mass="10661">MRMLFWRCAASEWCGISGVWDNCLLTLSQQPYLPTCHCSCGSGDEGFSGCVGCCAGALEETTAVRLAAAHGCCEGRRYSFAFRRLCFLRGRCSVCAEV</sequence>
<organism evidence="2 3">
    <name type="scientific">Trypanosoma cruzi (strain CL Brener)</name>
    <dbReference type="NCBI Taxonomy" id="353153"/>
    <lineage>
        <taxon>Eukaryota</taxon>
        <taxon>Discoba</taxon>
        <taxon>Euglenozoa</taxon>
        <taxon>Kinetoplastea</taxon>
        <taxon>Metakinetoplastina</taxon>
        <taxon>Trypanosomatida</taxon>
        <taxon>Trypanosomatidae</taxon>
        <taxon>Trypanosoma</taxon>
        <taxon>Schizotrypanum</taxon>
    </lineage>
</organism>
<dbReference type="EMBL" id="AAHK01000581">
    <property type="protein sequence ID" value="EAN90852.1"/>
    <property type="molecule type" value="Genomic_DNA"/>
</dbReference>
<gene>
    <name evidence="2" type="ORF">Tc00.1047053503717.15</name>
</gene>
<proteinExistence type="predicted"/>
<protein>
    <recommendedName>
        <fullName evidence="4">Secreted protein</fullName>
    </recommendedName>
</protein>
<name>Q4DE99_TRYCC</name>
<dbReference type="RefSeq" id="XP_812703.1">
    <property type="nucleotide sequence ID" value="XM_807610.1"/>
</dbReference>
<feature type="chain" id="PRO_5004236332" description="Secreted protein" evidence="1">
    <location>
        <begin position="19"/>
        <end position="98"/>
    </location>
</feature>
<accession>Q4DE99</accession>
<evidence type="ECO:0000256" key="1">
    <source>
        <dbReference type="SAM" id="SignalP"/>
    </source>
</evidence>
<dbReference type="Proteomes" id="UP000002296">
    <property type="component" value="Unassembled WGS sequence"/>
</dbReference>
<evidence type="ECO:0008006" key="4">
    <source>
        <dbReference type="Google" id="ProtNLM"/>
    </source>
</evidence>
<keyword evidence="3" id="KW-1185">Reference proteome</keyword>
<keyword evidence="1" id="KW-0732">Signal</keyword>
<dbReference type="AlphaFoldDB" id="Q4DE99"/>
<reference evidence="2 3" key="1">
    <citation type="journal article" date="2005" name="Science">
        <title>The genome sequence of Trypanosoma cruzi, etiologic agent of Chagas disease.</title>
        <authorList>
            <person name="El-Sayed N.M."/>
            <person name="Myler P.J."/>
            <person name="Bartholomeu D.C."/>
            <person name="Nilsson D."/>
            <person name="Aggarwal G."/>
            <person name="Tran A.N."/>
            <person name="Ghedin E."/>
            <person name="Worthey E.A."/>
            <person name="Delcher A.L."/>
            <person name="Blandin G."/>
            <person name="Westenberger S.J."/>
            <person name="Caler E."/>
            <person name="Cerqueira G.C."/>
            <person name="Branche C."/>
            <person name="Haas B."/>
            <person name="Anupama A."/>
            <person name="Arner E."/>
            <person name="Aslund L."/>
            <person name="Attipoe P."/>
            <person name="Bontempi E."/>
            <person name="Bringaud F."/>
            <person name="Burton P."/>
            <person name="Cadag E."/>
            <person name="Campbell D.A."/>
            <person name="Carrington M."/>
            <person name="Crabtree J."/>
            <person name="Darban H."/>
            <person name="da Silveira J.F."/>
            <person name="de Jong P."/>
            <person name="Edwards K."/>
            <person name="Englund P.T."/>
            <person name="Fazelina G."/>
            <person name="Feldblyum T."/>
            <person name="Ferella M."/>
            <person name="Frasch A.C."/>
            <person name="Gull K."/>
            <person name="Horn D."/>
            <person name="Hou L."/>
            <person name="Huang Y."/>
            <person name="Kindlund E."/>
            <person name="Klingbeil M."/>
            <person name="Kluge S."/>
            <person name="Koo H."/>
            <person name="Lacerda D."/>
            <person name="Levin M.J."/>
            <person name="Lorenzi H."/>
            <person name="Louie T."/>
            <person name="Machado C.R."/>
            <person name="McCulloch R."/>
            <person name="McKenna A."/>
            <person name="Mizuno Y."/>
            <person name="Mottram J.C."/>
            <person name="Nelson S."/>
            <person name="Ochaya S."/>
            <person name="Osoegawa K."/>
            <person name="Pai G."/>
            <person name="Parsons M."/>
            <person name="Pentony M."/>
            <person name="Pettersson U."/>
            <person name="Pop M."/>
            <person name="Ramirez J.L."/>
            <person name="Rinta J."/>
            <person name="Robertson L."/>
            <person name="Salzberg S.L."/>
            <person name="Sanchez D.O."/>
            <person name="Seyler A."/>
            <person name="Sharma R."/>
            <person name="Shetty J."/>
            <person name="Simpson A.J."/>
            <person name="Sisk E."/>
            <person name="Tammi M.T."/>
            <person name="Tarleton R."/>
            <person name="Teixeira S."/>
            <person name="Van Aken S."/>
            <person name="Vogt C."/>
            <person name="Ward P.N."/>
            <person name="Wickstead B."/>
            <person name="Wortman J."/>
            <person name="White O."/>
            <person name="Fraser C.M."/>
            <person name="Stuart K.D."/>
            <person name="Andersson B."/>
        </authorList>
    </citation>
    <scope>NUCLEOTIDE SEQUENCE [LARGE SCALE GENOMIC DNA]</scope>
    <source>
        <strain evidence="2 3">CL Brener</strain>
    </source>
</reference>
<feature type="signal peptide" evidence="1">
    <location>
        <begin position="1"/>
        <end position="18"/>
    </location>
</feature>
<evidence type="ECO:0000313" key="2">
    <source>
        <dbReference type="EMBL" id="EAN90852.1"/>
    </source>
</evidence>
<comment type="caution">
    <text evidence="2">The sequence shown here is derived from an EMBL/GenBank/DDBJ whole genome shotgun (WGS) entry which is preliminary data.</text>
</comment>
<dbReference type="PaxDb" id="353153-Q4DE99"/>
<dbReference type="GeneID" id="3543963"/>
<evidence type="ECO:0000313" key="3">
    <source>
        <dbReference type="Proteomes" id="UP000002296"/>
    </source>
</evidence>